<sequence>MTNPVTILTATVAALALAGCAASDNANGPTVISYDHGALDTLLELGVDDQILALPHQGLPEYLEGMQARLPDAGSLKLPDQELIGQLTPGLVLMTGRQGAELQVEVARLAPVRDVTLPEGDYREAVNARVTSLAGYYGLEAAAGIKLDALWQHVAEQKAAVPAGSTVTVVTHNDGNLSLRSEPVVYELLDLTAATVPDAVQPVTRGERTFYPVTADILADMAPDTLLVVDRSAAIGGEPLAPQALQSTLNQAGASTRVVVLNPGLWYLSGGGLQSVRLQVDEVVDAVR</sequence>
<dbReference type="EMBL" id="AP019537">
    <property type="protein sequence ID" value="BBJ05444.1"/>
    <property type="molecule type" value="Genomic_DNA"/>
</dbReference>
<reference evidence="8" key="1">
    <citation type="submission" date="2019-03" db="EMBL/GenBank/DDBJ databases">
        <title>Whole genome analysis of nitrate-reducing bacteria Marinobacter hydrocarbonoclasticus YB03.</title>
        <authorList>
            <person name="Azam A.H."/>
            <person name="Yuk S.R."/>
            <person name="Kamarisima K."/>
            <person name="Miyanaga K."/>
            <person name="Tanji Y."/>
        </authorList>
    </citation>
    <scope>NUCLEOTIDE SEQUENCE</scope>
    <source>
        <strain evidence="8">YB03</strain>
    </source>
</reference>
<evidence type="ECO:0000256" key="2">
    <source>
        <dbReference type="ARBA" id="ARBA00008814"/>
    </source>
</evidence>
<feature type="domain" description="Fe/B12 periplasmic-binding" evidence="7">
    <location>
        <begin position="30"/>
        <end position="288"/>
    </location>
</feature>
<dbReference type="InterPro" id="IPR002491">
    <property type="entry name" value="ABC_transptr_periplasmic_BD"/>
</dbReference>
<keyword evidence="3" id="KW-0813">Transport</keyword>
<keyword evidence="4" id="KW-0408">Iron</keyword>
<dbReference type="Gene3D" id="3.40.50.1980">
    <property type="entry name" value="Nitrogenase molybdenum iron protein domain"/>
    <property type="match status" value="2"/>
</dbReference>
<dbReference type="InterPro" id="IPR051313">
    <property type="entry name" value="Bact_iron-sidero_bind"/>
</dbReference>
<comment type="subcellular location">
    <subcellularLocation>
        <location evidence="1">Cell envelope</location>
    </subcellularLocation>
</comment>
<organism evidence="8">
    <name type="scientific">Marinobacter nauticus</name>
    <name type="common">Marinobacter hydrocarbonoclasticus</name>
    <name type="synonym">Marinobacter aquaeolei</name>
    <dbReference type="NCBI Taxonomy" id="2743"/>
    <lineage>
        <taxon>Bacteria</taxon>
        <taxon>Pseudomonadati</taxon>
        <taxon>Pseudomonadota</taxon>
        <taxon>Gammaproteobacteria</taxon>
        <taxon>Pseudomonadales</taxon>
        <taxon>Marinobacteraceae</taxon>
        <taxon>Marinobacter</taxon>
    </lineage>
</organism>
<keyword evidence="5 6" id="KW-0732">Signal</keyword>
<proteinExistence type="inferred from homology"/>
<evidence type="ECO:0000256" key="4">
    <source>
        <dbReference type="ARBA" id="ARBA00022496"/>
    </source>
</evidence>
<gene>
    <name evidence="8" type="primary">fetB</name>
    <name evidence="8" type="ORF">YBY_32930</name>
</gene>
<name>A0A455W7E4_MARNT</name>
<evidence type="ECO:0000256" key="1">
    <source>
        <dbReference type="ARBA" id="ARBA00004196"/>
    </source>
</evidence>
<evidence type="ECO:0000259" key="7">
    <source>
        <dbReference type="PROSITE" id="PS50983"/>
    </source>
</evidence>
<dbReference type="Pfam" id="PF01497">
    <property type="entry name" value="Peripla_BP_2"/>
    <property type="match status" value="1"/>
</dbReference>
<feature type="chain" id="PRO_5019766246" evidence="6">
    <location>
        <begin position="27"/>
        <end position="288"/>
    </location>
</feature>
<accession>A0A455W7E4</accession>
<protein>
    <submittedName>
        <fullName evidence="8">Iron ABC transporter substrate-binding protein</fullName>
    </submittedName>
</protein>
<dbReference type="GO" id="GO:0030288">
    <property type="term" value="C:outer membrane-bounded periplasmic space"/>
    <property type="evidence" value="ECO:0007669"/>
    <property type="project" value="TreeGrafter"/>
</dbReference>
<dbReference type="SUPFAM" id="SSF53807">
    <property type="entry name" value="Helical backbone' metal receptor"/>
    <property type="match status" value="1"/>
</dbReference>
<feature type="signal peptide" evidence="6">
    <location>
        <begin position="1"/>
        <end position="26"/>
    </location>
</feature>
<keyword evidence="4" id="KW-0410">Iron transport</keyword>
<dbReference type="PANTHER" id="PTHR30532">
    <property type="entry name" value="IRON III DICITRATE-BINDING PERIPLASMIC PROTEIN"/>
    <property type="match status" value="1"/>
</dbReference>
<dbReference type="GO" id="GO:1901678">
    <property type="term" value="P:iron coordination entity transport"/>
    <property type="evidence" value="ECO:0007669"/>
    <property type="project" value="UniProtKB-ARBA"/>
</dbReference>
<dbReference type="PROSITE" id="PS50983">
    <property type="entry name" value="FE_B12_PBP"/>
    <property type="match status" value="1"/>
</dbReference>
<keyword evidence="4" id="KW-0406">Ion transport</keyword>
<evidence type="ECO:0000313" key="8">
    <source>
        <dbReference type="EMBL" id="BBJ05444.1"/>
    </source>
</evidence>
<evidence type="ECO:0000256" key="3">
    <source>
        <dbReference type="ARBA" id="ARBA00022448"/>
    </source>
</evidence>
<dbReference type="PANTHER" id="PTHR30532:SF28">
    <property type="entry name" value="PETROBACTIN-BINDING PROTEIN YCLQ"/>
    <property type="match status" value="1"/>
</dbReference>
<comment type="similarity">
    <text evidence="2">Belongs to the bacterial solute-binding protein 8 family.</text>
</comment>
<dbReference type="AlphaFoldDB" id="A0A455W7E4"/>
<evidence type="ECO:0000256" key="6">
    <source>
        <dbReference type="SAM" id="SignalP"/>
    </source>
</evidence>
<evidence type="ECO:0000256" key="5">
    <source>
        <dbReference type="ARBA" id="ARBA00022729"/>
    </source>
</evidence>